<dbReference type="EMBL" id="JABXWD010000059">
    <property type="protein sequence ID" value="MBV6340939.1"/>
    <property type="molecule type" value="Genomic_DNA"/>
</dbReference>
<keyword evidence="2" id="KW-1185">Reference proteome</keyword>
<protein>
    <submittedName>
        <fullName evidence="1">Uncharacterized protein</fullName>
    </submittedName>
</protein>
<evidence type="ECO:0000313" key="2">
    <source>
        <dbReference type="Proteomes" id="UP001196980"/>
    </source>
</evidence>
<organism evidence="1 2">
    <name type="scientific">Candidatus Magnetobacterium casense</name>
    <dbReference type="NCBI Taxonomy" id="1455061"/>
    <lineage>
        <taxon>Bacteria</taxon>
        <taxon>Pseudomonadati</taxon>
        <taxon>Nitrospirota</taxon>
        <taxon>Thermodesulfovibrionia</taxon>
        <taxon>Thermodesulfovibrionales</taxon>
        <taxon>Candidatus Magnetobacteriaceae</taxon>
        <taxon>Candidatus Magnetobacterium</taxon>
    </lineage>
</organism>
<name>A0ABS6RWC7_9BACT</name>
<reference evidence="1 2" key="1">
    <citation type="journal article" date="2020" name="J Geophys Res Biogeosci">
        <title>Magnetotaxis as an Adaptation to Enable Bacterial Shuttling of Microbial Sulfur and Sulfur Cycling Across Aquatic Oxic#Anoxic Interfaces.</title>
        <authorList>
            <person name="Li J."/>
            <person name="Liu P."/>
            <person name="Wang J."/>
            <person name="Roberts A.P."/>
            <person name="Pan Y."/>
        </authorList>
    </citation>
    <scope>NUCLEOTIDE SEQUENCE [LARGE SCALE GENOMIC DNA]</scope>
    <source>
        <strain evidence="1 2">MYR-1_YQ</strain>
    </source>
</reference>
<dbReference type="Proteomes" id="UP001196980">
    <property type="component" value="Unassembled WGS sequence"/>
</dbReference>
<dbReference type="RefSeq" id="WP_218251553.1">
    <property type="nucleotide sequence ID" value="NZ_JABXWD010000059.1"/>
</dbReference>
<evidence type="ECO:0000313" key="1">
    <source>
        <dbReference type="EMBL" id="MBV6340939.1"/>
    </source>
</evidence>
<comment type="caution">
    <text evidence="1">The sequence shown here is derived from an EMBL/GenBank/DDBJ whole genome shotgun (WGS) entry which is preliminary data.</text>
</comment>
<accession>A0ABS6RWC7</accession>
<gene>
    <name evidence="1" type="ORF">HWQ67_05025</name>
</gene>
<sequence>MMETDKGRQIRLKYLYRKMVISGKAQIPYAAAVKLVGPDCAYHLYSTVNLKAQEAEKKG</sequence>
<proteinExistence type="predicted"/>